<dbReference type="EMBL" id="JZBS01003454">
    <property type="protein sequence ID" value="KKK14880.1"/>
    <property type="molecule type" value="Genomic_DNA"/>
</dbReference>
<keyword evidence="3" id="KW-0732">Signal</keyword>
<reference evidence="4 5" key="1">
    <citation type="submission" date="2015-02" db="EMBL/GenBank/DDBJ databases">
        <title>Draft Genome Sequences of Two Closely-Related Aflatoxigenic Aspergillus Species Obtained from the Cote d'Ivoire.</title>
        <authorList>
            <person name="Moore G.G."/>
            <person name="Beltz S.B."/>
            <person name="Mack B.M."/>
        </authorList>
    </citation>
    <scope>NUCLEOTIDE SEQUENCE [LARGE SCALE GENOMIC DNA]</scope>
    <source>
        <strain evidence="4 5">SRRC1468</strain>
    </source>
</reference>
<evidence type="ECO:0000256" key="2">
    <source>
        <dbReference type="SAM" id="Phobius"/>
    </source>
</evidence>
<dbReference type="SUPFAM" id="SSF52058">
    <property type="entry name" value="L domain-like"/>
    <property type="match status" value="1"/>
</dbReference>
<evidence type="ECO:0008006" key="6">
    <source>
        <dbReference type="Google" id="ProtNLM"/>
    </source>
</evidence>
<keyword evidence="2" id="KW-0472">Membrane</keyword>
<accession>A0A0F8WAJ8</accession>
<name>A0A0F8WAJ8_9EURO</name>
<feature type="signal peptide" evidence="3">
    <location>
        <begin position="1"/>
        <end position="24"/>
    </location>
</feature>
<feature type="chain" id="PRO_5002529345" description="GPI anchored protein" evidence="3">
    <location>
        <begin position="25"/>
        <end position="426"/>
    </location>
</feature>
<organism evidence="4 5">
    <name type="scientific">Aspergillus rambellii</name>
    <dbReference type="NCBI Taxonomy" id="308745"/>
    <lineage>
        <taxon>Eukaryota</taxon>
        <taxon>Fungi</taxon>
        <taxon>Dikarya</taxon>
        <taxon>Ascomycota</taxon>
        <taxon>Pezizomycotina</taxon>
        <taxon>Eurotiomycetes</taxon>
        <taxon>Eurotiomycetidae</taxon>
        <taxon>Eurotiales</taxon>
        <taxon>Aspergillaceae</taxon>
        <taxon>Aspergillus</taxon>
        <taxon>Aspergillus subgen. Nidulantes</taxon>
    </lineage>
</organism>
<keyword evidence="2" id="KW-1133">Transmembrane helix</keyword>
<comment type="caution">
    <text evidence="4">The sequence shown here is derived from an EMBL/GenBank/DDBJ whole genome shotgun (WGS) entry which is preliminary data.</text>
</comment>
<dbReference type="STRING" id="308745.A0A0F8WAJ8"/>
<dbReference type="Proteomes" id="UP000034291">
    <property type="component" value="Unassembled WGS sequence"/>
</dbReference>
<feature type="transmembrane region" description="Helical" evidence="2">
    <location>
        <begin position="361"/>
        <end position="381"/>
    </location>
</feature>
<gene>
    <name evidence="4" type="ORF">ARAM_002823</name>
</gene>
<proteinExistence type="predicted"/>
<evidence type="ECO:0000313" key="5">
    <source>
        <dbReference type="Proteomes" id="UP000034291"/>
    </source>
</evidence>
<dbReference type="OrthoDB" id="536881at2759"/>
<dbReference type="AlphaFoldDB" id="A0A0F8WAJ8"/>
<evidence type="ECO:0000256" key="3">
    <source>
        <dbReference type="SAM" id="SignalP"/>
    </source>
</evidence>
<protein>
    <recommendedName>
        <fullName evidence="6">GPI anchored protein</fullName>
    </recommendedName>
</protein>
<feature type="region of interest" description="Disordered" evidence="1">
    <location>
        <begin position="407"/>
        <end position="426"/>
    </location>
</feature>
<keyword evidence="2" id="KW-0812">Transmembrane</keyword>
<evidence type="ECO:0000313" key="4">
    <source>
        <dbReference type="EMBL" id="KKK14880.1"/>
    </source>
</evidence>
<evidence type="ECO:0000256" key="1">
    <source>
        <dbReference type="SAM" id="MobiDB-lite"/>
    </source>
</evidence>
<keyword evidence="5" id="KW-1185">Reference proteome</keyword>
<sequence>MTFPQIWLCGIVLVAGVFPTISMGQECLSESGYFNLSSQWALDDISHRCTTLVGRLMIATNYTGPFILPNIKNITSDIFLDWWDFKPTPRPTSIELPDLESLGGNMAFQSLTTLTNLSMPKLTSLQYLRMAYPTAMDFRSLTEAGGISLAGNFSSITFKSLERVKDHLSICGTPYCNESLPLTTELDLSFPSLREVGGLSVRGKVSRLFVPELASVGGPHRVSTSQGMTISASGGLPLNLSFPQLSIVGGWLRLNGDIASLEMPSVRNMSADLRVNTAPELNVTFPFVTAQDMLIAGNISSARFPNLRNATKVAILSDLAIDCGPIEKELRRNLNVTEDSRIVSCRSTYEPSSGLKAGVKVAIGVVVGALAGAVLGGLYVFRRRRRAKQLKSTSSVELHEAIPSASRNVNGDGEALPPYSARPLSR</sequence>